<evidence type="ECO:0000313" key="1">
    <source>
        <dbReference type="EMBL" id="MDO7836736.1"/>
    </source>
</evidence>
<name>A0ABT8ZRB3_9SPHN</name>
<accession>A0ABT8ZRB3</accession>
<keyword evidence="2" id="KW-1185">Reference proteome</keyword>
<comment type="caution">
    <text evidence="1">The sequence shown here is derived from an EMBL/GenBank/DDBJ whole genome shotgun (WGS) entry which is preliminary data.</text>
</comment>
<organism evidence="1 2">
    <name type="scientific">Sphingobium cyanobacteriorum</name>
    <dbReference type="NCBI Taxonomy" id="3063954"/>
    <lineage>
        <taxon>Bacteria</taxon>
        <taxon>Pseudomonadati</taxon>
        <taxon>Pseudomonadota</taxon>
        <taxon>Alphaproteobacteria</taxon>
        <taxon>Sphingomonadales</taxon>
        <taxon>Sphingomonadaceae</taxon>
        <taxon>Sphingobium</taxon>
    </lineage>
</organism>
<sequence length="75" mass="8825">MTREMMNDLMVARLLRDHGRSKHHWRKVIGPIRLYARDTHPHCNWTLTPTGDMRDVALIENLLDDLRMAHPLLTA</sequence>
<evidence type="ECO:0000313" key="2">
    <source>
        <dbReference type="Proteomes" id="UP001176471"/>
    </source>
</evidence>
<evidence type="ECO:0008006" key="3">
    <source>
        <dbReference type="Google" id="ProtNLM"/>
    </source>
</evidence>
<dbReference type="Proteomes" id="UP001176471">
    <property type="component" value="Unassembled WGS sequence"/>
</dbReference>
<proteinExistence type="predicted"/>
<dbReference type="EMBL" id="JAUQOM010000011">
    <property type="protein sequence ID" value="MDO7836736.1"/>
    <property type="molecule type" value="Genomic_DNA"/>
</dbReference>
<protein>
    <recommendedName>
        <fullName evidence="3">Transposase</fullName>
    </recommendedName>
</protein>
<dbReference type="RefSeq" id="WP_304537156.1">
    <property type="nucleotide sequence ID" value="NZ_JAUQOM010000011.1"/>
</dbReference>
<reference evidence="1" key="1">
    <citation type="submission" date="2023-07" db="EMBL/GenBank/DDBJ databases">
        <title>Bacterial whole genome sequence for Sphingobium sp. HBC34.</title>
        <authorList>
            <person name="Le V."/>
            <person name="Ko S.-R."/>
            <person name="Ahn C.-Y."/>
            <person name="Oh H.-M."/>
        </authorList>
    </citation>
    <scope>NUCLEOTIDE SEQUENCE</scope>
    <source>
        <strain evidence="1">HBC34</strain>
    </source>
</reference>
<gene>
    <name evidence="1" type="ORF">Q4610_16940</name>
</gene>